<feature type="compositionally biased region" description="Low complexity" evidence="1">
    <location>
        <begin position="678"/>
        <end position="687"/>
    </location>
</feature>
<reference evidence="2" key="1">
    <citation type="submission" date="2020-12" db="EMBL/GenBank/DDBJ databases">
        <title>Genomic characterization of non-nitrogen-fixing Frankia strains.</title>
        <authorList>
            <person name="Carlos-Shanley C."/>
            <person name="Guerra T."/>
            <person name="Hahn D."/>
        </authorList>
    </citation>
    <scope>NUCLEOTIDE SEQUENCE</scope>
    <source>
        <strain evidence="2">CN6</strain>
    </source>
</reference>
<dbReference type="Gene3D" id="3.40.50.300">
    <property type="entry name" value="P-loop containing nucleotide triphosphate hydrolases"/>
    <property type="match status" value="1"/>
</dbReference>
<evidence type="ECO:0000256" key="1">
    <source>
        <dbReference type="SAM" id="MobiDB-lite"/>
    </source>
</evidence>
<dbReference type="CDD" id="cd18809">
    <property type="entry name" value="SF1_C_RecD"/>
    <property type="match status" value="1"/>
</dbReference>
<sequence length="702" mass="75019">MMAERHHDVETLNTAARRLLAADGTLTGPVLHAAGRDFQVGDEVITLTQAGHTLVPAGRPASAYIRTGTVGVVTAVHLADNAHEQALEVYFPKKGTVRVPWKYLTHRFDDGRDGGLGHAYAITAAKAQGATMDTARAVLSDDTTRPAAYVMLSRARTDLHAYVLGRADLTHRDDDETWLPAGPDPDSPLDRLADHLTRTRNERLATDHDPTAVAAHILRQRYTLAELTALRLAADVPDAPRRAPAATGATAPRNTPAPHAPRSAPKPAPDAPPAQDAPSSRQRAGGDPGSSTTTPSASDAPFAPFAPRAAPDAPGAPDLAPPGAPRFAPNAPTTAPGSAGLPRQVLLRRAELATEATVRTTARTHPPPALVERIGPRPASGPDRAIWDDTVTALAIYHARHQPDTPAHDPGPPPGATPDDRRHDPWLHHHDQATHLARTWANALPDGQTRTRFHSPREALPRARAIAGLHALLDHGHHPDHLRAALVREPLTDLQAGAAVLARRVVDLCAAASLDGAHYELPAPRTAQQEWNDVTRLLDLAETNHLTTWPTGALFVERRALGDQPDKLESTTDVRRAATQVHAPAAAREARRIRIDAALDRQTTHALHQARAEPAAYLTALLGPRPASAPEATAWDAAAYRAEHYRHHHLGLPHGTPAQPDDPDAIRGALGDRPSDPAAADAYDQAHQAHQASVNLGTPFLL</sequence>
<comment type="caution">
    <text evidence="2">The sequence shown here is derived from an EMBL/GenBank/DDBJ whole genome shotgun (WGS) entry which is preliminary data.</text>
</comment>
<feature type="region of interest" description="Disordered" evidence="1">
    <location>
        <begin position="402"/>
        <end position="426"/>
    </location>
</feature>
<feature type="compositionally biased region" description="Low complexity" evidence="1">
    <location>
        <begin position="238"/>
        <end position="263"/>
    </location>
</feature>
<dbReference type="Gene3D" id="2.30.30.940">
    <property type="match status" value="1"/>
</dbReference>
<protein>
    <submittedName>
        <fullName evidence="2">Uncharacterized protein</fullName>
    </submittedName>
</protein>
<name>A0A937RLA9_9ACTN</name>
<feature type="compositionally biased region" description="Low complexity" evidence="1">
    <location>
        <begin position="289"/>
        <end position="318"/>
    </location>
</feature>
<feature type="region of interest" description="Disordered" evidence="1">
    <location>
        <begin position="238"/>
        <end position="342"/>
    </location>
</feature>
<gene>
    <name evidence="2" type="ORF">I7412_34765</name>
</gene>
<dbReference type="Proteomes" id="UP000604475">
    <property type="component" value="Unassembled WGS sequence"/>
</dbReference>
<keyword evidence="3" id="KW-1185">Reference proteome</keyword>
<proteinExistence type="predicted"/>
<evidence type="ECO:0000313" key="3">
    <source>
        <dbReference type="Proteomes" id="UP000604475"/>
    </source>
</evidence>
<dbReference type="SUPFAM" id="SSF52540">
    <property type="entry name" value="P-loop containing nucleoside triphosphate hydrolases"/>
    <property type="match status" value="1"/>
</dbReference>
<dbReference type="EMBL" id="JAEACQ010000298">
    <property type="protein sequence ID" value="MBL7632227.1"/>
    <property type="molecule type" value="Genomic_DNA"/>
</dbReference>
<feature type="region of interest" description="Disordered" evidence="1">
    <location>
        <begin position="649"/>
        <end position="687"/>
    </location>
</feature>
<dbReference type="AlphaFoldDB" id="A0A937RLA9"/>
<accession>A0A937RLA9</accession>
<organism evidence="2 3">
    <name type="scientific">Frankia nepalensis</name>
    <dbReference type="NCBI Taxonomy" id="1836974"/>
    <lineage>
        <taxon>Bacteria</taxon>
        <taxon>Bacillati</taxon>
        <taxon>Actinomycetota</taxon>
        <taxon>Actinomycetes</taxon>
        <taxon>Frankiales</taxon>
        <taxon>Frankiaceae</taxon>
        <taxon>Frankia</taxon>
    </lineage>
</organism>
<dbReference type="InterPro" id="IPR027417">
    <property type="entry name" value="P-loop_NTPase"/>
</dbReference>
<evidence type="ECO:0000313" key="2">
    <source>
        <dbReference type="EMBL" id="MBL7632227.1"/>
    </source>
</evidence>
<feature type="compositionally biased region" description="Low complexity" evidence="1">
    <location>
        <begin position="273"/>
        <end position="282"/>
    </location>
</feature>